<proteinExistence type="inferred from homology"/>
<dbReference type="GO" id="GO:0035861">
    <property type="term" value="C:site of double-strand break"/>
    <property type="evidence" value="ECO:0007669"/>
    <property type="project" value="TreeGrafter"/>
</dbReference>
<dbReference type="OrthoDB" id="337750at2759"/>
<evidence type="ECO:0000313" key="5">
    <source>
        <dbReference type="EMBL" id="OSX59113.1"/>
    </source>
</evidence>
<keyword evidence="3" id="KW-0539">Nucleus</keyword>
<keyword evidence="6" id="KW-1185">Reference proteome</keyword>
<name>A0A1X6MSG3_9APHY</name>
<reference evidence="5 6" key="1">
    <citation type="submission" date="2017-04" db="EMBL/GenBank/DDBJ databases">
        <title>Genome Sequence of the Model Brown-Rot Fungus Postia placenta SB12.</title>
        <authorList>
            <consortium name="DOE Joint Genome Institute"/>
            <person name="Gaskell J."/>
            <person name="Kersten P."/>
            <person name="Larrondo L.F."/>
            <person name="Canessa P."/>
            <person name="Martinez D."/>
            <person name="Hibbett D."/>
            <person name="Schmoll M."/>
            <person name="Kubicek C.P."/>
            <person name="Martinez A.T."/>
            <person name="Yadav J."/>
            <person name="Master E."/>
            <person name="Magnuson J.K."/>
            <person name="James T."/>
            <person name="Yaver D."/>
            <person name="Berka R."/>
            <person name="Labutti K."/>
            <person name="Lipzen A."/>
            <person name="Aerts A."/>
            <person name="Barry K."/>
            <person name="Henrissat B."/>
            <person name="Blanchette R."/>
            <person name="Grigoriev I."/>
            <person name="Cullen D."/>
        </authorList>
    </citation>
    <scope>NUCLEOTIDE SEQUENCE [LARGE SCALE GENOMIC DNA]</scope>
    <source>
        <strain evidence="5 6">MAD-698-R-SB12</strain>
    </source>
</reference>
<dbReference type="GO" id="GO:0006289">
    <property type="term" value="P:nucleotide-excision repair"/>
    <property type="evidence" value="ECO:0007669"/>
    <property type="project" value="TreeGrafter"/>
</dbReference>
<comment type="subcellular location">
    <subcellularLocation>
        <location evidence="1">Nucleus</location>
    </subcellularLocation>
</comment>
<dbReference type="EMBL" id="KZ110603">
    <property type="protein sequence ID" value="OSX59113.1"/>
    <property type="molecule type" value="Genomic_DNA"/>
</dbReference>
<dbReference type="PANTHER" id="PTHR12900:SF0">
    <property type="entry name" value="CHECKPOINT PROTEIN"/>
    <property type="match status" value="1"/>
</dbReference>
<dbReference type="PIRSF" id="PIRSF011312">
    <property type="entry name" value="Cell_cycle_HUS1"/>
    <property type="match status" value="1"/>
</dbReference>
<dbReference type="GO" id="GO:0000724">
    <property type="term" value="P:double-strand break repair via homologous recombination"/>
    <property type="evidence" value="ECO:0007669"/>
    <property type="project" value="TreeGrafter"/>
</dbReference>
<gene>
    <name evidence="5" type="ORF">POSPLADRAFT_1151424</name>
</gene>
<dbReference type="Gene3D" id="3.70.10.10">
    <property type="match status" value="1"/>
</dbReference>
<dbReference type="GeneID" id="36331479"/>
<dbReference type="InterPro" id="IPR016580">
    <property type="entry name" value="HUS1"/>
</dbReference>
<dbReference type="Pfam" id="PF04005">
    <property type="entry name" value="Hus1"/>
    <property type="match status" value="1"/>
</dbReference>
<protein>
    <recommendedName>
        <fullName evidence="4">Checkpoint protein</fullName>
    </recommendedName>
</protein>
<dbReference type="GO" id="GO:0031573">
    <property type="term" value="P:mitotic intra-S DNA damage checkpoint signaling"/>
    <property type="evidence" value="ECO:0007669"/>
    <property type="project" value="TreeGrafter"/>
</dbReference>
<dbReference type="SUPFAM" id="SSF55979">
    <property type="entry name" value="DNA clamp"/>
    <property type="match status" value="1"/>
</dbReference>
<organism evidence="5 6">
    <name type="scientific">Postia placenta MAD-698-R-SB12</name>
    <dbReference type="NCBI Taxonomy" id="670580"/>
    <lineage>
        <taxon>Eukaryota</taxon>
        <taxon>Fungi</taxon>
        <taxon>Dikarya</taxon>
        <taxon>Basidiomycota</taxon>
        <taxon>Agaricomycotina</taxon>
        <taxon>Agaricomycetes</taxon>
        <taxon>Polyporales</taxon>
        <taxon>Adustoporiaceae</taxon>
        <taxon>Rhodonia</taxon>
    </lineage>
</organism>
<dbReference type="PANTHER" id="PTHR12900">
    <property type="entry name" value="MITOTIC AND DNA DAMAGE CHECKPOINT PROTEIN HUS1"/>
    <property type="match status" value="1"/>
</dbReference>
<dbReference type="GO" id="GO:0030896">
    <property type="term" value="C:checkpoint clamp complex"/>
    <property type="evidence" value="ECO:0007669"/>
    <property type="project" value="InterPro"/>
</dbReference>
<sequence length="295" mass="32134">MRFKATVDNVNIFYRIAQAMEKLQKRCIIRFGEEEMHIICNNGVSDGSIQVWSQIKVPSLFSNYRIQSNAGNQITLALSTEALLAALRSAATPAGASAPLAADAEVILRLAKKDDQAVLSVHISGTTRMGRAVLVSHDVRIEVLKPQDAGRLREPMCPEPEVHILLPPLAKLRTVVERLRPLADEVVAIYANHAGSVKICAQTESARVDVMWKGLQNPGKSASDPEDESRDPEQMHGVLVSLKSLQKFLSSHVVSTTTIACICKGHCIILYVYIGEVADSGGVLTFYIPAIIDAI</sequence>
<dbReference type="GO" id="GO:0000723">
    <property type="term" value="P:telomere maintenance"/>
    <property type="evidence" value="ECO:0007669"/>
    <property type="project" value="TreeGrafter"/>
</dbReference>
<evidence type="ECO:0000313" key="6">
    <source>
        <dbReference type="Proteomes" id="UP000194127"/>
    </source>
</evidence>
<dbReference type="STRING" id="670580.A0A1X6MSG3"/>
<dbReference type="GO" id="GO:0005730">
    <property type="term" value="C:nucleolus"/>
    <property type="evidence" value="ECO:0007669"/>
    <property type="project" value="InterPro"/>
</dbReference>
<dbReference type="RefSeq" id="XP_024335907.1">
    <property type="nucleotide sequence ID" value="XM_024486530.1"/>
</dbReference>
<comment type="similarity">
    <text evidence="2 4">Belongs to the HUS1 family.</text>
</comment>
<dbReference type="GO" id="GO:0033314">
    <property type="term" value="P:mitotic DNA replication checkpoint signaling"/>
    <property type="evidence" value="ECO:0007669"/>
    <property type="project" value="TreeGrafter"/>
</dbReference>
<evidence type="ECO:0000256" key="2">
    <source>
        <dbReference type="ARBA" id="ARBA00005563"/>
    </source>
</evidence>
<evidence type="ECO:0000256" key="4">
    <source>
        <dbReference type="PIRNR" id="PIRNR011312"/>
    </source>
</evidence>
<dbReference type="InterPro" id="IPR046938">
    <property type="entry name" value="DNA_clamp_sf"/>
</dbReference>
<evidence type="ECO:0000256" key="3">
    <source>
        <dbReference type="ARBA" id="ARBA00023242"/>
    </source>
</evidence>
<dbReference type="AlphaFoldDB" id="A0A1X6MSG3"/>
<accession>A0A1X6MSG3</accession>
<dbReference type="GO" id="GO:0044778">
    <property type="term" value="P:meiotic DNA integrity checkpoint signaling"/>
    <property type="evidence" value="ECO:0007669"/>
    <property type="project" value="TreeGrafter"/>
</dbReference>
<evidence type="ECO:0000256" key="1">
    <source>
        <dbReference type="ARBA" id="ARBA00004123"/>
    </source>
</evidence>
<dbReference type="InterPro" id="IPR007150">
    <property type="entry name" value="HUS1/Mec3"/>
</dbReference>
<dbReference type="Proteomes" id="UP000194127">
    <property type="component" value="Unassembled WGS sequence"/>
</dbReference>